<name>A0A8S5U9H0_9CAUD</name>
<evidence type="ECO:0000259" key="1">
    <source>
        <dbReference type="Pfam" id="PF06605"/>
    </source>
</evidence>
<dbReference type="InterPro" id="IPR007119">
    <property type="entry name" value="Phage_tail_spike_N"/>
</dbReference>
<evidence type="ECO:0000313" key="2">
    <source>
        <dbReference type="EMBL" id="DAF91109.1"/>
    </source>
</evidence>
<sequence length="416" mass="46196">MNVNSNPALWAIYAGDVCIDHPNLYDQGRVVADIEIDLEVNAHGSMKFTVPITNPGYDTATQLGTVVIATYGGRKIFRGRVADTTRDFYNNVEVYCEGQLAFLCDSMLPPFAYKGTVTNFLQFILDTHNSEVEDYKKLYLGTVTVTDPDNNGVLVRSSESSISSWEAVTGRMIDMLGGYVMVREADGKYYVDYLAELTEKSNQTVEFGENLLDLEEHIDTENIVTVLYPFGARIEENGTNENTYDKYMEEPESPGLTEWHGNRVTVREANSGTMYVEDAAGINAWGKIWGTNVWDDVTLPSNLLAKAKEWLKNQVKATTTIELNAVDLNIVNIEIDDIQLGEIVHVRSAPHDLETDMPCLKIHLEPGAPDKSTVTLGATATELTKSIAKEKQEATTPEEIVKKVWERMTAAEGVAT</sequence>
<dbReference type="Pfam" id="PF06605">
    <property type="entry name" value="Prophage_tail"/>
    <property type="match status" value="1"/>
</dbReference>
<reference evidence="2" key="1">
    <citation type="journal article" date="2021" name="Proc. Natl. Acad. Sci. U.S.A.">
        <title>A Catalog of Tens of Thousands of Viruses from Human Metagenomes Reveals Hidden Associations with Chronic Diseases.</title>
        <authorList>
            <person name="Tisza M.J."/>
            <person name="Buck C.B."/>
        </authorList>
    </citation>
    <scope>NUCLEOTIDE SEQUENCE</scope>
    <source>
        <strain evidence="2">CtKNZ79</strain>
    </source>
</reference>
<accession>A0A8S5U9H0</accession>
<dbReference type="EMBL" id="BK016045">
    <property type="protein sequence ID" value="DAF91109.1"/>
    <property type="molecule type" value="Genomic_DNA"/>
</dbReference>
<dbReference type="InterPro" id="IPR010572">
    <property type="entry name" value="Tail_dom"/>
</dbReference>
<dbReference type="NCBIfam" id="TIGR01665">
    <property type="entry name" value="put_anti_recept"/>
    <property type="match status" value="1"/>
</dbReference>
<organism evidence="2">
    <name type="scientific">Siphoviridae sp. ctKNZ79</name>
    <dbReference type="NCBI Taxonomy" id="2825440"/>
    <lineage>
        <taxon>Viruses</taxon>
        <taxon>Duplodnaviria</taxon>
        <taxon>Heunggongvirae</taxon>
        <taxon>Uroviricota</taxon>
        <taxon>Caudoviricetes</taxon>
    </lineage>
</organism>
<protein>
    <submittedName>
        <fullName evidence="2">Tail protein</fullName>
    </submittedName>
</protein>
<feature type="domain" description="Tail spike" evidence="1">
    <location>
        <begin position="182"/>
        <end position="388"/>
    </location>
</feature>
<proteinExistence type="predicted"/>